<evidence type="ECO:0000256" key="5">
    <source>
        <dbReference type="ARBA" id="ARBA00022989"/>
    </source>
</evidence>
<dbReference type="InterPro" id="IPR035906">
    <property type="entry name" value="MetI-like_sf"/>
</dbReference>
<keyword evidence="4 8" id="KW-0812">Transmembrane</keyword>
<dbReference type="PROSITE" id="PS50928">
    <property type="entry name" value="ABC_TM1"/>
    <property type="match status" value="1"/>
</dbReference>
<keyword evidence="3" id="KW-1003">Cell membrane</keyword>
<feature type="transmembrane region" description="Helical" evidence="8">
    <location>
        <begin position="75"/>
        <end position="96"/>
    </location>
</feature>
<keyword evidence="11" id="KW-1185">Reference proteome</keyword>
<comment type="subcellular location">
    <subcellularLocation>
        <location evidence="1 8">Cell membrane</location>
        <topology evidence="1 8">Multi-pass membrane protein</topology>
    </subcellularLocation>
</comment>
<dbReference type="SUPFAM" id="SSF161098">
    <property type="entry name" value="MetI-like"/>
    <property type="match status" value="1"/>
</dbReference>
<dbReference type="Pfam" id="PF00528">
    <property type="entry name" value="BPD_transp_1"/>
    <property type="match status" value="1"/>
</dbReference>
<dbReference type="GO" id="GO:0055085">
    <property type="term" value="P:transmembrane transport"/>
    <property type="evidence" value="ECO:0007669"/>
    <property type="project" value="InterPro"/>
</dbReference>
<evidence type="ECO:0000256" key="4">
    <source>
        <dbReference type="ARBA" id="ARBA00022692"/>
    </source>
</evidence>
<feature type="transmembrane region" description="Helical" evidence="8">
    <location>
        <begin position="175"/>
        <end position="194"/>
    </location>
</feature>
<feature type="domain" description="ABC transmembrane type-1" evidence="9">
    <location>
        <begin position="69"/>
        <end position="294"/>
    </location>
</feature>
<dbReference type="EMBL" id="AEVO01000003">
    <property type="protein sequence ID" value="EFY08101.1"/>
    <property type="molecule type" value="Genomic_DNA"/>
</dbReference>
<keyword evidence="6 8" id="KW-0472">Membrane</keyword>
<dbReference type="Gene3D" id="1.10.3720.10">
    <property type="entry name" value="MetI-like"/>
    <property type="match status" value="1"/>
</dbReference>
<gene>
    <name evidence="10" type="ORF">HMPREF9444_00051</name>
</gene>
<name>E8LH93_SUCHY</name>
<evidence type="ECO:0000256" key="1">
    <source>
        <dbReference type="ARBA" id="ARBA00004651"/>
    </source>
</evidence>
<keyword evidence="5 8" id="KW-1133">Transmembrane helix</keyword>
<dbReference type="eggNOG" id="COG0601">
    <property type="taxonomic scope" value="Bacteria"/>
</dbReference>
<dbReference type="Proteomes" id="UP000018458">
    <property type="component" value="Unassembled WGS sequence"/>
</dbReference>
<evidence type="ECO:0000259" key="9">
    <source>
        <dbReference type="PROSITE" id="PS50928"/>
    </source>
</evidence>
<protein>
    <submittedName>
        <fullName evidence="10">ABC transporter, permease protein</fullName>
    </submittedName>
</protein>
<feature type="transmembrane region" description="Helical" evidence="8">
    <location>
        <begin position="275"/>
        <end position="301"/>
    </location>
</feature>
<dbReference type="InterPro" id="IPR000515">
    <property type="entry name" value="MetI-like"/>
</dbReference>
<dbReference type="Pfam" id="PF19300">
    <property type="entry name" value="BPD_transp_1_N"/>
    <property type="match status" value="1"/>
</dbReference>
<evidence type="ECO:0000313" key="10">
    <source>
        <dbReference type="EMBL" id="EFY08101.1"/>
    </source>
</evidence>
<comment type="similarity">
    <text evidence="7">Belongs to the binding-protein-dependent transport system permease family. OppBC subfamily.</text>
</comment>
<sequence length="312" mass="34308">MRVFSPDPALIVLGQHATTEKINMWRESMGLNDPIVIQYLDYMKAVFHGDFGYSYFTNTPVTDELLARLPATIELSVLAIILAAIIGIFLGVLSAVKKNSIIDNLTMTSALIGVSMPVFWLGMLLIILFSGYLHWFPSGGRIDTLMRPMDGTGFYLYDTLIIGDFEAFFNALEHAILPAVTLAGYSMAIITRMTRSSMLDILHQDYIRTARAKGLSAVSVIGKHAFRNALLPIVTVIGLQFGSLLSGSILTETVFAWPGIGSYSVECILRSDFPVIQAVVLIIAVIFVVMNLLVDLLYAALDPRVKYSEESA</sequence>
<dbReference type="CDD" id="cd06261">
    <property type="entry name" value="TM_PBP2"/>
    <property type="match status" value="1"/>
</dbReference>
<feature type="transmembrane region" description="Helical" evidence="8">
    <location>
        <begin position="108"/>
        <end position="135"/>
    </location>
</feature>
<organism evidence="10 11">
    <name type="scientific">Succinatimonas hippei (strain DSM 22608 / JCM 16073 / KCTC 15190 / YIT 12066)</name>
    <dbReference type="NCBI Taxonomy" id="762983"/>
    <lineage>
        <taxon>Bacteria</taxon>
        <taxon>Pseudomonadati</taxon>
        <taxon>Pseudomonadota</taxon>
        <taxon>Gammaproteobacteria</taxon>
        <taxon>Aeromonadales</taxon>
        <taxon>Succinivibrionaceae</taxon>
        <taxon>Succinatimonas</taxon>
    </lineage>
</organism>
<evidence type="ECO:0000313" key="11">
    <source>
        <dbReference type="Proteomes" id="UP000018458"/>
    </source>
</evidence>
<evidence type="ECO:0000256" key="7">
    <source>
        <dbReference type="ARBA" id="ARBA00024202"/>
    </source>
</evidence>
<dbReference type="HOGENOM" id="CLU_036879_0_0_6"/>
<proteinExistence type="inferred from homology"/>
<reference evidence="10 11" key="1">
    <citation type="submission" date="2011-01" db="EMBL/GenBank/DDBJ databases">
        <authorList>
            <person name="Weinstock G."/>
            <person name="Sodergren E."/>
            <person name="Clifton S."/>
            <person name="Fulton L."/>
            <person name="Fulton B."/>
            <person name="Courtney L."/>
            <person name="Fronick C."/>
            <person name="Harrison M."/>
            <person name="Strong C."/>
            <person name="Farmer C."/>
            <person name="Delahaunty K."/>
            <person name="Markovic C."/>
            <person name="Hall O."/>
            <person name="Minx P."/>
            <person name="Tomlinson C."/>
            <person name="Mitreva M."/>
            <person name="Hou S."/>
            <person name="Chen J."/>
            <person name="Wollam A."/>
            <person name="Pepin K.H."/>
            <person name="Johnson M."/>
            <person name="Bhonagiri V."/>
            <person name="Zhang X."/>
            <person name="Suruliraj S."/>
            <person name="Warren W."/>
            <person name="Chinwalla A."/>
            <person name="Mardis E.R."/>
            <person name="Wilson R.K."/>
        </authorList>
    </citation>
    <scope>NUCLEOTIDE SEQUENCE [LARGE SCALE GENOMIC DNA]</scope>
    <source>
        <strain evidence="11">DSM 22608 / JCM 16073 / KCTC 15190 / YIT 12066</strain>
    </source>
</reference>
<feature type="transmembrane region" description="Helical" evidence="8">
    <location>
        <begin position="229"/>
        <end position="255"/>
    </location>
</feature>
<dbReference type="InterPro" id="IPR045621">
    <property type="entry name" value="BPD_transp_1_N"/>
</dbReference>
<dbReference type="PANTHER" id="PTHR43163">
    <property type="entry name" value="DIPEPTIDE TRANSPORT SYSTEM PERMEASE PROTEIN DPPB-RELATED"/>
    <property type="match status" value="1"/>
</dbReference>
<dbReference type="STRING" id="762983.HMPREF9444_00051"/>
<dbReference type="GO" id="GO:0005886">
    <property type="term" value="C:plasma membrane"/>
    <property type="evidence" value="ECO:0007669"/>
    <property type="project" value="UniProtKB-SubCell"/>
</dbReference>
<keyword evidence="2 8" id="KW-0813">Transport</keyword>
<dbReference type="PANTHER" id="PTHR43163:SF6">
    <property type="entry name" value="DIPEPTIDE TRANSPORT SYSTEM PERMEASE PROTEIN DPPB-RELATED"/>
    <property type="match status" value="1"/>
</dbReference>
<dbReference type="AlphaFoldDB" id="E8LH93"/>
<evidence type="ECO:0000256" key="8">
    <source>
        <dbReference type="RuleBase" id="RU363032"/>
    </source>
</evidence>
<evidence type="ECO:0000256" key="2">
    <source>
        <dbReference type="ARBA" id="ARBA00022448"/>
    </source>
</evidence>
<accession>E8LH93</accession>
<evidence type="ECO:0000256" key="6">
    <source>
        <dbReference type="ARBA" id="ARBA00023136"/>
    </source>
</evidence>
<comment type="caution">
    <text evidence="10">The sequence shown here is derived from an EMBL/GenBank/DDBJ whole genome shotgun (WGS) entry which is preliminary data.</text>
</comment>
<evidence type="ECO:0000256" key="3">
    <source>
        <dbReference type="ARBA" id="ARBA00022475"/>
    </source>
</evidence>